<keyword evidence="10" id="KW-1185">Reference proteome</keyword>
<dbReference type="PRINTS" id="PR01549">
    <property type="entry name" value="AUTOINDCRSYN"/>
</dbReference>
<keyword evidence="3 8" id="KW-0808">Transferase</keyword>
<comment type="caution">
    <text evidence="9">The sequence shown here is derived from an EMBL/GenBank/DDBJ whole genome shotgun (WGS) entry which is preliminary data.</text>
</comment>
<dbReference type="OrthoDB" id="6023281at2"/>
<dbReference type="GO" id="GO:0007165">
    <property type="term" value="P:signal transduction"/>
    <property type="evidence" value="ECO:0007669"/>
    <property type="project" value="TreeGrafter"/>
</dbReference>
<organism evidence="9 10">
    <name type="scientific">Caenimonas sedimenti</name>
    <dbReference type="NCBI Taxonomy" id="2596921"/>
    <lineage>
        <taxon>Bacteria</taxon>
        <taxon>Pseudomonadati</taxon>
        <taxon>Pseudomonadota</taxon>
        <taxon>Betaproteobacteria</taxon>
        <taxon>Burkholderiales</taxon>
        <taxon>Comamonadaceae</taxon>
        <taxon>Caenimonas</taxon>
    </lineage>
</organism>
<evidence type="ECO:0000313" key="10">
    <source>
        <dbReference type="Proteomes" id="UP000318199"/>
    </source>
</evidence>
<dbReference type="Pfam" id="PF00765">
    <property type="entry name" value="Autoind_synth"/>
    <property type="match status" value="1"/>
</dbReference>
<comment type="catalytic activity">
    <reaction evidence="6 8">
        <text>a fatty acyl-[ACP] + S-adenosyl-L-methionine = an N-acyl-L-homoserine lactone + S-methyl-5'-thioadenosine + holo-[ACP] + H(+)</text>
        <dbReference type="Rhea" id="RHEA:10096"/>
        <dbReference type="Rhea" id="RHEA-COMP:9685"/>
        <dbReference type="Rhea" id="RHEA-COMP:14125"/>
        <dbReference type="ChEBI" id="CHEBI:15378"/>
        <dbReference type="ChEBI" id="CHEBI:17509"/>
        <dbReference type="ChEBI" id="CHEBI:55474"/>
        <dbReference type="ChEBI" id="CHEBI:59789"/>
        <dbReference type="ChEBI" id="CHEBI:64479"/>
        <dbReference type="ChEBI" id="CHEBI:138651"/>
        <dbReference type="EC" id="2.3.1.184"/>
    </reaction>
</comment>
<evidence type="ECO:0000313" key="9">
    <source>
        <dbReference type="EMBL" id="TWO73218.1"/>
    </source>
</evidence>
<accession>A0A562ZY06</accession>
<evidence type="ECO:0000256" key="4">
    <source>
        <dbReference type="ARBA" id="ARBA00022691"/>
    </source>
</evidence>
<dbReference type="GO" id="GO:0061579">
    <property type="term" value="F:N-acyl homoserine lactone synthase activity"/>
    <property type="evidence" value="ECO:0007669"/>
    <property type="project" value="UniProtKB-UniRule"/>
</dbReference>
<dbReference type="PROSITE" id="PS00949">
    <property type="entry name" value="AUTOINDUCER_SYNTH_1"/>
    <property type="match status" value="1"/>
</dbReference>
<dbReference type="SUPFAM" id="SSF55729">
    <property type="entry name" value="Acyl-CoA N-acyltransferases (Nat)"/>
    <property type="match status" value="1"/>
</dbReference>
<dbReference type="RefSeq" id="WP_145890796.1">
    <property type="nucleotide sequence ID" value="NZ_VOBQ01000002.1"/>
</dbReference>
<dbReference type="EMBL" id="VOBQ01000002">
    <property type="protein sequence ID" value="TWO73218.1"/>
    <property type="molecule type" value="Genomic_DNA"/>
</dbReference>
<dbReference type="InterPro" id="IPR016181">
    <property type="entry name" value="Acyl_CoA_acyltransferase"/>
</dbReference>
<comment type="similarity">
    <text evidence="7 8">Belongs to the autoinducer synthase family.</text>
</comment>
<evidence type="ECO:0000256" key="5">
    <source>
        <dbReference type="ARBA" id="ARBA00022929"/>
    </source>
</evidence>
<evidence type="ECO:0000256" key="8">
    <source>
        <dbReference type="RuleBase" id="RU361135"/>
    </source>
</evidence>
<name>A0A562ZY06_9BURK</name>
<dbReference type="PROSITE" id="PS51187">
    <property type="entry name" value="AUTOINDUCER_SYNTH_2"/>
    <property type="match status" value="1"/>
</dbReference>
<keyword evidence="4 8" id="KW-0949">S-adenosyl-L-methionine</keyword>
<dbReference type="EC" id="2.3.1.184" evidence="1 8"/>
<dbReference type="PANTHER" id="PTHR39322:SF1">
    <property type="entry name" value="ISOVALERYL-HOMOSERINE LACTONE SYNTHASE"/>
    <property type="match status" value="1"/>
</dbReference>
<keyword evidence="5 7" id="KW-0071">Autoinducer synthesis</keyword>
<dbReference type="AlphaFoldDB" id="A0A562ZY06"/>
<evidence type="ECO:0000256" key="1">
    <source>
        <dbReference type="ARBA" id="ARBA00012340"/>
    </source>
</evidence>
<gene>
    <name evidence="9" type="ORF">FN976_02995</name>
</gene>
<protein>
    <recommendedName>
        <fullName evidence="1 8">Acyl-homoserine-lactone synthase</fullName>
        <ecNumber evidence="1 8">2.3.1.184</ecNumber>
    </recommendedName>
    <alternativeName>
        <fullName evidence="8">Autoinducer synthesis protein</fullName>
    </alternativeName>
</protein>
<dbReference type="GO" id="GO:0009372">
    <property type="term" value="P:quorum sensing"/>
    <property type="evidence" value="ECO:0007669"/>
    <property type="project" value="UniProtKB-UniRule"/>
</dbReference>
<sequence>MHTVVTGSLEQLSEIERDGMFRLRYEVFHERLGWQVHTTPDGKEIDQYDALPDASYIVARTPDHRVDACWRILPTLGPNMLRDVFPELLHGQPAPASADCWELSRFALATARLASTEDAGNPQLGFGELSVALMTEASRLAQAHGVARYVTVTTAPIERMLKKQGVNVHRLGPPVRIGGVLTVACFIEADEITRRALGQ</sequence>
<dbReference type="Gene3D" id="3.40.630.30">
    <property type="match status" value="1"/>
</dbReference>
<proteinExistence type="inferred from homology"/>
<dbReference type="Proteomes" id="UP000318199">
    <property type="component" value="Unassembled WGS sequence"/>
</dbReference>
<evidence type="ECO:0000256" key="6">
    <source>
        <dbReference type="ARBA" id="ARBA00048576"/>
    </source>
</evidence>
<evidence type="ECO:0000256" key="2">
    <source>
        <dbReference type="ARBA" id="ARBA00022654"/>
    </source>
</evidence>
<dbReference type="InterPro" id="IPR018311">
    <property type="entry name" value="Autoind_synth_CS"/>
</dbReference>
<dbReference type="InterPro" id="IPR001690">
    <property type="entry name" value="Autoind_synthase"/>
</dbReference>
<evidence type="ECO:0000256" key="3">
    <source>
        <dbReference type="ARBA" id="ARBA00022679"/>
    </source>
</evidence>
<dbReference type="PANTHER" id="PTHR39322">
    <property type="entry name" value="ACYL-HOMOSERINE-LACTONE SYNTHASE"/>
    <property type="match status" value="1"/>
</dbReference>
<keyword evidence="2 7" id="KW-0673">Quorum sensing</keyword>
<reference evidence="9 10" key="1">
    <citation type="submission" date="2019-07" db="EMBL/GenBank/DDBJ databases">
        <title>Caenimonas sedimenti sp. nov., isolated from activated sludge.</title>
        <authorList>
            <person name="Xu J."/>
        </authorList>
    </citation>
    <scope>NUCLEOTIDE SEQUENCE [LARGE SCALE GENOMIC DNA]</scope>
    <source>
        <strain evidence="9 10">HX-9-20</strain>
    </source>
</reference>
<evidence type="ECO:0000256" key="7">
    <source>
        <dbReference type="PROSITE-ProRule" id="PRU00533"/>
    </source>
</evidence>